<evidence type="ECO:0000313" key="1">
    <source>
        <dbReference type="EMBL" id="EHK49893.1"/>
    </source>
</evidence>
<dbReference type="Proteomes" id="UP000005426">
    <property type="component" value="Unassembled WGS sequence"/>
</dbReference>
<comment type="caution">
    <text evidence="1">The sequence shown here is derived from an EMBL/GenBank/DDBJ whole genome shotgun (WGS) entry which is preliminary data.</text>
</comment>
<accession>G9NGZ7</accession>
<name>G9NGZ7_HYPAI</name>
<reference evidence="1 2" key="1">
    <citation type="journal article" date="2011" name="Genome Biol.">
        <title>Comparative genome sequence analysis underscores mycoparasitism as the ancestral life style of Trichoderma.</title>
        <authorList>
            <person name="Kubicek C.P."/>
            <person name="Herrera-Estrella A."/>
            <person name="Seidl-Seiboth V."/>
            <person name="Martinez D.A."/>
            <person name="Druzhinina I.S."/>
            <person name="Thon M."/>
            <person name="Zeilinger S."/>
            <person name="Casas-Flores S."/>
            <person name="Horwitz B.A."/>
            <person name="Mukherjee P.K."/>
            <person name="Mukherjee M."/>
            <person name="Kredics L."/>
            <person name="Alcaraz L.D."/>
            <person name="Aerts A."/>
            <person name="Antal Z."/>
            <person name="Atanasova L."/>
            <person name="Cervantes-Badillo M.G."/>
            <person name="Challacombe J."/>
            <person name="Chertkov O."/>
            <person name="McCluskey K."/>
            <person name="Coulpier F."/>
            <person name="Deshpande N."/>
            <person name="von Doehren H."/>
            <person name="Ebbole D.J."/>
            <person name="Esquivel-Naranjo E.U."/>
            <person name="Fekete E."/>
            <person name="Flipphi M."/>
            <person name="Glaser F."/>
            <person name="Gomez-Rodriguez E.Y."/>
            <person name="Gruber S."/>
            <person name="Han C."/>
            <person name="Henrissat B."/>
            <person name="Hermosa R."/>
            <person name="Hernandez-Onate M."/>
            <person name="Karaffa L."/>
            <person name="Kosti I."/>
            <person name="Le Crom S."/>
            <person name="Lindquist E."/>
            <person name="Lucas S."/>
            <person name="Luebeck M."/>
            <person name="Luebeck P.S."/>
            <person name="Margeot A."/>
            <person name="Metz B."/>
            <person name="Misra M."/>
            <person name="Nevalainen H."/>
            <person name="Omann M."/>
            <person name="Packer N."/>
            <person name="Perrone G."/>
            <person name="Uresti-Rivera E.E."/>
            <person name="Salamov A."/>
            <person name="Schmoll M."/>
            <person name="Seiboth B."/>
            <person name="Shapiro H."/>
            <person name="Sukno S."/>
            <person name="Tamayo-Ramos J.A."/>
            <person name="Tisch D."/>
            <person name="Wiest A."/>
            <person name="Wilkinson H.H."/>
            <person name="Zhang M."/>
            <person name="Coutinho P.M."/>
            <person name="Kenerley C.M."/>
            <person name="Monte E."/>
            <person name="Baker S.E."/>
            <person name="Grigoriev I.V."/>
        </authorList>
    </citation>
    <scope>NUCLEOTIDE SEQUENCE [LARGE SCALE GENOMIC DNA]</scope>
    <source>
        <strain evidence="2">ATCC 20476 / IMI 206040</strain>
    </source>
</reference>
<protein>
    <submittedName>
        <fullName evidence="1">Uncharacterized protein</fullName>
    </submittedName>
</protein>
<sequence>MQKGVCLSQDKEIQRCRLLVDDHLTGPSLFADVSDTKRPPIPNFPAAAETMKKLGYRLLWVPM</sequence>
<organism evidence="1 2">
    <name type="scientific">Hypocrea atroviridis (strain ATCC 20476 / IMI 206040)</name>
    <name type="common">Trichoderma atroviride</name>
    <dbReference type="NCBI Taxonomy" id="452589"/>
    <lineage>
        <taxon>Eukaryota</taxon>
        <taxon>Fungi</taxon>
        <taxon>Dikarya</taxon>
        <taxon>Ascomycota</taxon>
        <taxon>Pezizomycotina</taxon>
        <taxon>Sordariomycetes</taxon>
        <taxon>Hypocreomycetidae</taxon>
        <taxon>Hypocreales</taxon>
        <taxon>Hypocreaceae</taxon>
        <taxon>Trichoderma</taxon>
    </lineage>
</organism>
<dbReference type="EMBL" id="ABDG02000015">
    <property type="protein sequence ID" value="EHK49893.1"/>
    <property type="molecule type" value="Genomic_DNA"/>
</dbReference>
<evidence type="ECO:0000313" key="2">
    <source>
        <dbReference type="Proteomes" id="UP000005426"/>
    </source>
</evidence>
<gene>
    <name evidence="1" type="ORF">TRIATDRAFT_254615</name>
</gene>
<dbReference type="HOGENOM" id="CLU_2886088_0_0_1"/>
<proteinExistence type="predicted"/>
<dbReference type="AlphaFoldDB" id="G9NGZ7"/>
<keyword evidence="2" id="KW-1185">Reference proteome</keyword>